<evidence type="ECO:0000256" key="5">
    <source>
        <dbReference type="ARBA" id="ARBA00023136"/>
    </source>
</evidence>
<evidence type="ECO:0000256" key="1">
    <source>
        <dbReference type="ARBA" id="ARBA00004651"/>
    </source>
</evidence>
<protein>
    <recommendedName>
        <fullName evidence="8">Phosphate-starvation-inducible E</fullName>
    </recommendedName>
</protein>
<accession>A0A6J4RLG3</accession>
<evidence type="ECO:0000313" key="7">
    <source>
        <dbReference type="EMBL" id="CAA9469269.1"/>
    </source>
</evidence>
<feature type="transmembrane region" description="Helical" evidence="6">
    <location>
        <begin position="25"/>
        <end position="47"/>
    </location>
</feature>
<keyword evidence="5 6" id="KW-0472">Membrane</keyword>
<evidence type="ECO:0008006" key="8">
    <source>
        <dbReference type="Google" id="ProtNLM"/>
    </source>
</evidence>
<feature type="transmembrane region" description="Helical" evidence="6">
    <location>
        <begin position="67"/>
        <end position="84"/>
    </location>
</feature>
<dbReference type="AlphaFoldDB" id="A0A6J4RLG3"/>
<proteinExistence type="predicted"/>
<dbReference type="Pfam" id="PF06146">
    <property type="entry name" value="PsiE"/>
    <property type="match status" value="1"/>
</dbReference>
<dbReference type="EMBL" id="CADCVK010000109">
    <property type="protein sequence ID" value="CAA9469269.1"/>
    <property type="molecule type" value="Genomic_DNA"/>
</dbReference>
<evidence type="ECO:0000256" key="4">
    <source>
        <dbReference type="ARBA" id="ARBA00022989"/>
    </source>
</evidence>
<reference evidence="7" key="1">
    <citation type="submission" date="2020-02" db="EMBL/GenBank/DDBJ databases">
        <authorList>
            <person name="Meier V. D."/>
        </authorList>
    </citation>
    <scope>NUCLEOTIDE SEQUENCE</scope>
    <source>
        <strain evidence="7">AVDCRST_MAG12</strain>
    </source>
</reference>
<dbReference type="GO" id="GO:0005886">
    <property type="term" value="C:plasma membrane"/>
    <property type="evidence" value="ECO:0007669"/>
    <property type="project" value="UniProtKB-SubCell"/>
</dbReference>
<dbReference type="InterPro" id="IPR020948">
    <property type="entry name" value="P_starv_induced_PsiE-like"/>
</dbReference>
<evidence type="ECO:0000256" key="3">
    <source>
        <dbReference type="ARBA" id="ARBA00022692"/>
    </source>
</evidence>
<comment type="subcellular location">
    <subcellularLocation>
        <location evidence="1">Cell membrane</location>
        <topology evidence="1">Multi-pass membrane protein</topology>
    </subcellularLocation>
</comment>
<evidence type="ECO:0000256" key="6">
    <source>
        <dbReference type="SAM" id="Phobius"/>
    </source>
</evidence>
<feature type="transmembrane region" description="Helical" evidence="6">
    <location>
        <begin position="93"/>
        <end position="113"/>
    </location>
</feature>
<name>A0A6J4RLG3_9ACTN</name>
<evidence type="ECO:0000256" key="2">
    <source>
        <dbReference type="ARBA" id="ARBA00022475"/>
    </source>
</evidence>
<gene>
    <name evidence="7" type="ORF">AVDCRST_MAG12-633</name>
</gene>
<keyword evidence="4 6" id="KW-1133">Transmembrane helix</keyword>
<feature type="transmembrane region" description="Helical" evidence="6">
    <location>
        <begin position="125"/>
        <end position="146"/>
    </location>
</feature>
<sequence>MEREPDTGRRGPRPVRIMDLAERGAYYGVALFLLATIIMVFVSAAITLADVVELGPLETALEVLDKVLLIFIFAELLGTISTIVREREVTAEPFLLIGLIAVVRRILAVTASIEQNLGTPRFDDLILELGVLTVLVLALAGALYFARRMLHEG</sequence>
<keyword evidence="2" id="KW-1003">Cell membrane</keyword>
<organism evidence="7">
    <name type="scientific">uncultured Rubrobacteraceae bacterium</name>
    <dbReference type="NCBI Taxonomy" id="349277"/>
    <lineage>
        <taxon>Bacteria</taxon>
        <taxon>Bacillati</taxon>
        <taxon>Actinomycetota</taxon>
        <taxon>Rubrobacteria</taxon>
        <taxon>Rubrobacterales</taxon>
        <taxon>Rubrobacteraceae</taxon>
        <taxon>environmental samples</taxon>
    </lineage>
</organism>
<keyword evidence="3 6" id="KW-0812">Transmembrane</keyword>